<accession>A0AAV0RZW5</accession>
<comment type="caution">
    <text evidence="1">The sequence shown here is derived from an EMBL/GenBank/DDBJ whole genome shotgun (WGS) entry which is preliminary data.</text>
</comment>
<evidence type="ECO:0000313" key="1">
    <source>
        <dbReference type="EMBL" id="CAI0620163.1"/>
    </source>
</evidence>
<organism evidence="1 2">
    <name type="scientific">Linum tenue</name>
    <dbReference type="NCBI Taxonomy" id="586396"/>
    <lineage>
        <taxon>Eukaryota</taxon>
        <taxon>Viridiplantae</taxon>
        <taxon>Streptophyta</taxon>
        <taxon>Embryophyta</taxon>
        <taxon>Tracheophyta</taxon>
        <taxon>Spermatophyta</taxon>
        <taxon>Magnoliopsida</taxon>
        <taxon>eudicotyledons</taxon>
        <taxon>Gunneridae</taxon>
        <taxon>Pentapetalae</taxon>
        <taxon>rosids</taxon>
        <taxon>fabids</taxon>
        <taxon>Malpighiales</taxon>
        <taxon>Linaceae</taxon>
        <taxon>Linum</taxon>
    </lineage>
</organism>
<name>A0AAV0RZW5_9ROSI</name>
<dbReference type="EMBL" id="CAMGYJ010000011">
    <property type="protein sequence ID" value="CAI0620163.1"/>
    <property type="molecule type" value="Genomic_DNA"/>
</dbReference>
<protein>
    <submittedName>
        <fullName evidence="1">Uncharacterized protein</fullName>
    </submittedName>
</protein>
<evidence type="ECO:0000313" key="2">
    <source>
        <dbReference type="Proteomes" id="UP001154282"/>
    </source>
</evidence>
<sequence length="15" mass="1692">MAPSFLTQAMRRLVA</sequence>
<reference evidence="1" key="1">
    <citation type="submission" date="2022-08" db="EMBL/GenBank/DDBJ databases">
        <authorList>
            <person name="Gutierrez-Valencia J."/>
        </authorList>
    </citation>
    <scope>NUCLEOTIDE SEQUENCE</scope>
</reference>
<gene>
    <name evidence="1" type="ORF">LITE_LOCUS50348</name>
</gene>
<proteinExistence type="predicted"/>
<keyword evidence="2" id="KW-1185">Reference proteome</keyword>
<dbReference type="Proteomes" id="UP001154282">
    <property type="component" value="Unassembled WGS sequence"/>
</dbReference>